<dbReference type="Gene3D" id="2.150.10.10">
    <property type="entry name" value="Serralysin-like metalloprotease, C-terminal"/>
    <property type="match status" value="1"/>
</dbReference>
<dbReference type="InterPro" id="IPR051532">
    <property type="entry name" value="Ester_Hydrolysis_Enzymes"/>
</dbReference>
<organism evidence="3 4">
    <name type="scientific">Trichocoleus desertorum GB2-A4</name>
    <dbReference type="NCBI Taxonomy" id="2933944"/>
    <lineage>
        <taxon>Bacteria</taxon>
        <taxon>Bacillati</taxon>
        <taxon>Cyanobacteriota</taxon>
        <taxon>Cyanophyceae</taxon>
        <taxon>Leptolyngbyales</taxon>
        <taxon>Trichocoleusaceae</taxon>
        <taxon>Trichocoleus</taxon>
    </lineage>
</organism>
<evidence type="ECO:0000313" key="3">
    <source>
        <dbReference type="EMBL" id="MEP0815767.1"/>
    </source>
</evidence>
<reference evidence="3 4" key="1">
    <citation type="submission" date="2022-04" db="EMBL/GenBank/DDBJ databases">
        <title>Positive selection, recombination, and allopatry shape intraspecific diversity of widespread and dominant cyanobacteria.</title>
        <authorList>
            <person name="Wei J."/>
            <person name="Shu W."/>
            <person name="Hu C."/>
        </authorList>
    </citation>
    <scope>NUCLEOTIDE SEQUENCE [LARGE SCALE GENOMIC DNA]</scope>
    <source>
        <strain evidence="3 4">GB2-A4</strain>
    </source>
</reference>
<dbReference type="RefSeq" id="WP_190431307.1">
    <property type="nucleotide sequence ID" value="NZ_JAMPKM010000001.1"/>
</dbReference>
<feature type="domain" description="SGNH hydrolase-type esterase" evidence="2">
    <location>
        <begin position="491"/>
        <end position="697"/>
    </location>
</feature>
<dbReference type="SUPFAM" id="SSF51120">
    <property type="entry name" value="beta-Roll"/>
    <property type="match status" value="2"/>
</dbReference>
<dbReference type="PROSITE" id="PS00330">
    <property type="entry name" value="HEMOLYSIN_CALCIUM"/>
    <property type="match status" value="1"/>
</dbReference>
<evidence type="ECO:0000256" key="1">
    <source>
        <dbReference type="SAM" id="MobiDB-lite"/>
    </source>
</evidence>
<feature type="region of interest" description="Disordered" evidence="1">
    <location>
        <begin position="530"/>
        <end position="556"/>
    </location>
</feature>
<feature type="region of interest" description="Disordered" evidence="1">
    <location>
        <begin position="1"/>
        <end position="21"/>
    </location>
</feature>
<accession>A0ABV0J1X2</accession>
<comment type="caution">
    <text evidence="3">The sequence shown here is derived from an EMBL/GenBank/DDBJ whole genome shotgun (WGS) entry which is preliminary data.</text>
</comment>
<gene>
    <name evidence="3" type="ORF">NC998_01510</name>
</gene>
<dbReference type="PANTHER" id="PTHR30383">
    <property type="entry name" value="THIOESTERASE 1/PROTEASE 1/LYSOPHOSPHOLIPASE L1"/>
    <property type="match status" value="1"/>
</dbReference>
<dbReference type="Pfam" id="PF13472">
    <property type="entry name" value="Lipase_GDSL_2"/>
    <property type="match status" value="1"/>
</dbReference>
<feature type="compositionally biased region" description="Polar residues" evidence="1">
    <location>
        <begin position="531"/>
        <end position="546"/>
    </location>
</feature>
<sequence>MASDSWNITNEETTQASQGEPPLSNLLFDSFFYLKQNADVRAAIASGAIKSAWDHFVNFGQYENRNASALFDPTFYLEQNLDVKAAIASGAIKSAWDHFVNFGQYENRNASALFDPTFYLEQNLDVKAAVENNIFTSAWHHFVSFGQYEERAPSTLFDPTFYLEQNLDVKAAVENNIFTSAWHHFVSFGQYEERAPSTLFDPTFYLEQNLDVKAAVENNIFTSAWHHFVSFGQYEERAPSTLFDPTFYLEQNPDVKAAVENGEIGSALDHFVIFGFEENRLGTQPRNPIEVTAPTANLSSDDITINLTNTFTVTYTDNVAIDVASIDGSDIRVVGPNGFEQLATLVSVDAADNDSSARATYQFMTPGGIWDAADSGIYSFSVQPGQVADINGNFVQPAGLAAIAIDNGPINGTPANNTLNGNIFNNIINGLAGDDILNGNKGDDLLDGGAGSDTFDGGDGIDTVSYALSTSGISANLRQGTATTILRIMPLGDSITHGMPTSNPLAYPGAYRIPLWRKFQADSILIDFVGSQKNGGKSENSDSPTGFDQDHEGYPGKKINEIATSTQVNLNPRLQELKPNVILLTIGTNDAMSNRSVNQMKSDLSNLIDQITTQQPNAQLFVATIPPINPERSPTAAEKAIAFNRDLPSLISAKAAAGKNVLFVDTVKGVDGRSGTSDDLKLSDIVADGLHPNEGGYNKTANTWYEALSDNITIDRDTFKSVENLLGSDFDDVLVGSSGTNVLNGGAGNDKILGGGGDDTFIGGAGSDVYGVGIDGKPTILDFQNDQDLLGLTNGLQFSQLTIAQGLGDNANHTLISLTSNGQLLASLMGVQATNITTTDFTTA</sequence>
<dbReference type="Pfam" id="PF00353">
    <property type="entry name" value="HemolysinCabind"/>
    <property type="match status" value="2"/>
</dbReference>
<protein>
    <submittedName>
        <fullName evidence="3">GDSL-type esterase/lipase family protein</fullName>
    </submittedName>
</protein>
<dbReference type="InterPro" id="IPR013830">
    <property type="entry name" value="SGNH_hydro"/>
</dbReference>
<dbReference type="InterPro" id="IPR036514">
    <property type="entry name" value="SGNH_hydro_sf"/>
</dbReference>
<dbReference type="InterPro" id="IPR001343">
    <property type="entry name" value="Hemolysn_Ca-bd"/>
</dbReference>
<dbReference type="EMBL" id="JAMPKM010000001">
    <property type="protein sequence ID" value="MEP0815767.1"/>
    <property type="molecule type" value="Genomic_DNA"/>
</dbReference>
<name>A0ABV0J1X2_9CYAN</name>
<dbReference type="Gene3D" id="3.40.50.1110">
    <property type="entry name" value="SGNH hydrolase"/>
    <property type="match status" value="1"/>
</dbReference>
<dbReference type="PRINTS" id="PR00313">
    <property type="entry name" value="CABNDNGRPT"/>
</dbReference>
<dbReference type="InterPro" id="IPR011049">
    <property type="entry name" value="Serralysin-like_metalloprot_C"/>
</dbReference>
<evidence type="ECO:0000259" key="2">
    <source>
        <dbReference type="Pfam" id="PF13472"/>
    </source>
</evidence>
<feature type="compositionally biased region" description="Polar residues" evidence="1">
    <location>
        <begin position="1"/>
        <end position="18"/>
    </location>
</feature>
<dbReference type="PANTHER" id="PTHR30383:SF5">
    <property type="entry name" value="SGNH HYDROLASE-TYPE ESTERASE DOMAIN-CONTAINING PROTEIN"/>
    <property type="match status" value="1"/>
</dbReference>
<keyword evidence="4" id="KW-1185">Reference proteome</keyword>
<evidence type="ECO:0000313" key="4">
    <source>
        <dbReference type="Proteomes" id="UP001464891"/>
    </source>
</evidence>
<dbReference type="CDD" id="cd01833">
    <property type="entry name" value="XynB_like"/>
    <property type="match status" value="1"/>
</dbReference>
<proteinExistence type="predicted"/>
<dbReference type="SUPFAM" id="SSF52266">
    <property type="entry name" value="SGNH hydrolase"/>
    <property type="match status" value="1"/>
</dbReference>
<dbReference type="InterPro" id="IPR018511">
    <property type="entry name" value="Hemolysin-typ_Ca-bd_CS"/>
</dbReference>
<dbReference type="Proteomes" id="UP001464891">
    <property type="component" value="Unassembled WGS sequence"/>
</dbReference>